<dbReference type="PRINTS" id="PR00111">
    <property type="entry name" value="ABHYDROLASE"/>
</dbReference>
<keyword evidence="2" id="KW-0378">Hydrolase</keyword>
<dbReference type="InterPro" id="IPR000073">
    <property type="entry name" value="AB_hydrolase_1"/>
</dbReference>
<comment type="caution">
    <text evidence="2">The sequence shown here is derived from an EMBL/GenBank/DDBJ whole genome shotgun (WGS) entry which is preliminary data.</text>
</comment>
<sequence>MKNSVPFTPENKLLDKLSNEIMLFWQRGEFSSFFGVNKLNIHYAYFIHTSDDDGLSNKVMNKPTIVIVPGRGEGYLKYQELAFDLYQQGYNIFIIDHRGQGLSDRLLANVNKGYVVNFQDYVTDLHYFIENIVIKLCHAKPYLLAHSMGGAIALRFMQDSPQAIKAAVIASPMLGFNSGYLPQFIAKKIIALRLAVNNLSGNEPGYFWGQKDYLLPLFSKNKLTHSTTRFQAFVELYKENKLIQLGGVTTHWLMQGILAQKEIFAKLRQLKTPILLLQAKQDKIVCLQAQTEFCRKLHTLHPQSCPNGLPYVIEDAYHELFFETDNFRNKALSQTLNWFKQHN</sequence>
<keyword evidence="3" id="KW-1185">Reference proteome</keyword>
<dbReference type="RefSeq" id="WP_101345478.1">
    <property type="nucleotide sequence ID" value="NZ_PJAI02000006.1"/>
</dbReference>
<evidence type="ECO:0000259" key="1">
    <source>
        <dbReference type="Pfam" id="PF12146"/>
    </source>
</evidence>
<organism evidence="2 3">
    <name type="scientific">Colwellia echini</name>
    <dbReference type="NCBI Taxonomy" id="1982103"/>
    <lineage>
        <taxon>Bacteria</taxon>
        <taxon>Pseudomonadati</taxon>
        <taxon>Pseudomonadota</taxon>
        <taxon>Gammaproteobacteria</taxon>
        <taxon>Alteromonadales</taxon>
        <taxon>Colwelliaceae</taxon>
        <taxon>Colwellia</taxon>
    </lineage>
</organism>
<protein>
    <submittedName>
        <fullName evidence="2">Alpha/beta fold hydrolase</fullName>
    </submittedName>
</protein>
<dbReference type="SUPFAM" id="SSF53474">
    <property type="entry name" value="alpha/beta-Hydrolases"/>
    <property type="match status" value="1"/>
</dbReference>
<dbReference type="PANTHER" id="PTHR11614">
    <property type="entry name" value="PHOSPHOLIPASE-RELATED"/>
    <property type="match status" value="1"/>
</dbReference>
<evidence type="ECO:0000313" key="3">
    <source>
        <dbReference type="Proteomes" id="UP000815846"/>
    </source>
</evidence>
<dbReference type="GO" id="GO:0016787">
    <property type="term" value="F:hydrolase activity"/>
    <property type="evidence" value="ECO:0007669"/>
    <property type="project" value="UniProtKB-KW"/>
</dbReference>
<accession>A0ABY3MY01</accession>
<feature type="domain" description="Serine aminopeptidase S33" evidence="1">
    <location>
        <begin position="62"/>
        <end position="325"/>
    </location>
</feature>
<dbReference type="InterPro" id="IPR051044">
    <property type="entry name" value="MAG_DAG_Lipase"/>
</dbReference>
<name>A0ABY3MY01_9GAMM</name>
<dbReference type="Pfam" id="PF12146">
    <property type="entry name" value="Hydrolase_4"/>
    <property type="match status" value="1"/>
</dbReference>
<evidence type="ECO:0000313" key="2">
    <source>
        <dbReference type="EMBL" id="TYK66059.1"/>
    </source>
</evidence>
<proteinExistence type="predicted"/>
<dbReference type="Gene3D" id="3.40.50.1820">
    <property type="entry name" value="alpha/beta hydrolase"/>
    <property type="match status" value="1"/>
</dbReference>
<gene>
    <name evidence="2" type="ORF">CWS31_007265</name>
</gene>
<dbReference type="InterPro" id="IPR022742">
    <property type="entry name" value="Hydrolase_4"/>
</dbReference>
<dbReference type="EMBL" id="PJAI02000006">
    <property type="protein sequence ID" value="TYK66059.1"/>
    <property type="molecule type" value="Genomic_DNA"/>
</dbReference>
<reference evidence="2 3" key="1">
    <citation type="submission" date="2019-08" db="EMBL/GenBank/DDBJ databases">
        <title>Microbe sample from Colwellia echini.</title>
        <authorList>
            <person name="Christiansen L."/>
            <person name="Pathiraja D."/>
            <person name="Schultz-Johansen M."/>
            <person name="Choi I.-G."/>
            <person name="Stougaard P."/>
        </authorList>
    </citation>
    <scope>NUCLEOTIDE SEQUENCE [LARGE SCALE GENOMIC DNA]</scope>
    <source>
        <strain evidence="2 3">A3</strain>
    </source>
</reference>
<dbReference type="Proteomes" id="UP000815846">
    <property type="component" value="Unassembled WGS sequence"/>
</dbReference>
<dbReference type="InterPro" id="IPR029058">
    <property type="entry name" value="AB_hydrolase_fold"/>
</dbReference>